<sequence length="136" mass="14998">MYSNGSLIFDSFLKSLLVRACFHCLHLFVPRRHLSSALCVVLIASRIAPARHSEGNQATRQATTFAKEKKPVRNRKCSPTAPEDSAAEDGREPGRGATGSPEKRFGQCLDICTYNCRSAASEVDLRALLHLAKKIR</sequence>
<reference evidence="3" key="1">
    <citation type="journal article" date="2015" name="Nat. Genet.">
        <title>The genome and transcriptome of the zoonotic hookworm Ancylostoma ceylanicum identify infection-specific gene families.</title>
        <authorList>
            <person name="Schwarz E.M."/>
            <person name="Hu Y."/>
            <person name="Antoshechkin I."/>
            <person name="Miller M.M."/>
            <person name="Sternberg P.W."/>
            <person name="Aroian R.V."/>
        </authorList>
    </citation>
    <scope>NUCLEOTIDE SEQUENCE</scope>
    <source>
        <strain evidence="3">HY135</strain>
    </source>
</reference>
<proteinExistence type="predicted"/>
<protein>
    <submittedName>
        <fullName evidence="2">Uncharacterized protein</fullName>
    </submittedName>
</protein>
<accession>A0A016WIY2</accession>
<evidence type="ECO:0000313" key="2">
    <source>
        <dbReference type="EMBL" id="EYC39794.1"/>
    </source>
</evidence>
<organism evidence="2 3">
    <name type="scientific">Ancylostoma ceylanicum</name>
    <dbReference type="NCBI Taxonomy" id="53326"/>
    <lineage>
        <taxon>Eukaryota</taxon>
        <taxon>Metazoa</taxon>
        <taxon>Ecdysozoa</taxon>
        <taxon>Nematoda</taxon>
        <taxon>Chromadorea</taxon>
        <taxon>Rhabditida</taxon>
        <taxon>Rhabditina</taxon>
        <taxon>Rhabditomorpha</taxon>
        <taxon>Strongyloidea</taxon>
        <taxon>Ancylostomatidae</taxon>
        <taxon>Ancylostomatinae</taxon>
        <taxon>Ancylostoma</taxon>
    </lineage>
</organism>
<dbReference type="EMBL" id="JARK01000240">
    <property type="protein sequence ID" value="EYC39794.1"/>
    <property type="molecule type" value="Genomic_DNA"/>
</dbReference>
<dbReference type="AlphaFoldDB" id="A0A016WIY2"/>
<feature type="compositionally biased region" description="Polar residues" evidence="1">
    <location>
        <begin position="55"/>
        <end position="64"/>
    </location>
</feature>
<keyword evidence="3" id="KW-1185">Reference proteome</keyword>
<feature type="region of interest" description="Disordered" evidence="1">
    <location>
        <begin position="52"/>
        <end position="104"/>
    </location>
</feature>
<comment type="caution">
    <text evidence="2">The sequence shown here is derived from an EMBL/GenBank/DDBJ whole genome shotgun (WGS) entry which is preliminary data.</text>
</comment>
<name>A0A016WIY2_9BILA</name>
<evidence type="ECO:0000256" key="1">
    <source>
        <dbReference type="SAM" id="MobiDB-lite"/>
    </source>
</evidence>
<gene>
    <name evidence="2" type="primary">Acey_s0640.g1008</name>
    <name evidence="2" type="ORF">Y032_0640g1008</name>
</gene>
<dbReference type="Proteomes" id="UP000024635">
    <property type="component" value="Unassembled WGS sequence"/>
</dbReference>
<evidence type="ECO:0000313" key="3">
    <source>
        <dbReference type="Proteomes" id="UP000024635"/>
    </source>
</evidence>